<dbReference type="GO" id="GO:0010557">
    <property type="term" value="P:positive regulation of macromolecule biosynthetic process"/>
    <property type="evidence" value="ECO:0007669"/>
    <property type="project" value="UniProtKB-ARBA"/>
</dbReference>
<dbReference type="GO" id="GO:0008270">
    <property type="term" value="F:zinc ion binding"/>
    <property type="evidence" value="ECO:0007669"/>
    <property type="project" value="UniProtKB-KW"/>
</dbReference>
<evidence type="ECO:0000256" key="4">
    <source>
        <dbReference type="ARBA" id="ARBA00022723"/>
    </source>
</evidence>
<proteinExistence type="inferred from homology"/>
<keyword evidence="3" id="KW-0678">Repressor</keyword>
<dbReference type="GO" id="GO:0000775">
    <property type="term" value="C:chromosome, centromeric region"/>
    <property type="evidence" value="ECO:0007669"/>
    <property type="project" value="UniProtKB-SubCell"/>
</dbReference>
<evidence type="ECO:0000256" key="15">
    <source>
        <dbReference type="ARBA" id="ARBA00061457"/>
    </source>
</evidence>
<dbReference type="FunFam" id="3.30.160.60:FF:000283">
    <property type="entry name" value="Putative transcriptional repressor ctcf"/>
    <property type="match status" value="1"/>
</dbReference>
<dbReference type="Proteomes" id="UP001732720">
    <property type="component" value="Chromosome 5"/>
</dbReference>
<dbReference type="CTD" id="140690"/>
<dbReference type="Pfam" id="PF00096">
    <property type="entry name" value="zf-C2H2"/>
    <property type="match status" value="3"/>
</dbReference>
<dbReference type="AlphaFoldDB" id="A0A8B7TKQ7"/>
<dbReference type="InterPro" id="IPR036236">
    <property type="entry name" value="Znf_C2H2_sf"/>
</dbReference>
<evidence type="ECO:0000256" key="2">
    <source>
        <dbReference type="ARBA" id="ARBA00004584"/>
    </source>
</evidence>
<comment type="subcellular location">
    <subcellularLocation>
        <location evidence="2">Chromosome</location>
        <location evidence="2">Centromere</location>
    </subcellularLocation>
    <subcellularLocation>
        <location evidence="1">Nucleus</location>
    </subcellularLocation>
</comment>
<dbReference type="GO" id="GO:0005634">
    <property type="term" value="C:nucleus"/>
    <property type="evidence" value="ECO:0007669"/>
    <property type="project" value="UniProtKB-SubCell"/>
</dbReference>
<dbReference type="FunFam" id="3.30.160.60:FF:000420">
    <property type="entry name" value="Putative transcriptional repressor ctcf"/>
    <property type="match status" value="1"/>
</dbReference>
<evidence type="ECO:0000256" key="3">
    <source>
        <dbReference type="ARBA" id="ARBA00022491"/>
    </source>
</evidence>
<dbReference type="InterPro" id="IPR013087">
    <property type="entry name" value="Znf_C2H2_type"/>
</dbReference>
<keyword evidence="13" id="KW-0539">Nucleus</keyword>
<evidence type="ECO:0000256" key="5">
    <source>
        <dbReference type="ARBA" id="ARBA00022737"/>
    </source>
</evidence>
<evidence type="ECO:0000313" key="18">
    <source>
        <dbReference type="Proteomes" id="UP001732720"/>
    </source>
</evidence>
<evidence type="ECO:0000256" key="10">
    <source>
        <dbReference type="ARBA" id="ARBA00023125"/>
    </source>
</evidence>
<keyword evidence="5" id="KW-0677">Repeat</keyword>
<evidence type="ECO:0000256" key="8">
    <source>
        <dbReference type="ARBA" id="ARBA00022853"/>
    </source>
</evidence>
<keyword evidence="18" id="KW-1185">Reference proteome</keyword>
<gene>
    <name evidence="19" type="primary">Ctcfl</name>
</gene>
<dbReference type="GeneID" id="109676151"/>
<comment type="similarity">
    <text evidence="15">Belongs to the CTCF zinc-finger protein family.</text>
</comment>
<evidence type="ECO:0000256" key="1">
    <source>
        <dbReference type="ARBA" id="ARBA00004123"/>
    </source>
</evidence>
<name>A0A8B7TKQ7_CASCN</name>
<keyword evidence="11" id="KW-0010">Activator</keyword>
<evidence type="ECO:0000256" key="11">
    <source>
        <dbReference type="ARBA" id="ARBA00023159"/>
    </source>
</evidence>
<sequence>MAATKDPIPSEQFTKIKELELVPTKGLEVQREENGLRRGQNHPSPGEVEARGSHTTLQARPLEGQQELLPVPEGEKHILTLQAVHLTSPDMGLQELGWLGASHPQEVPVMVQEGERVVPSLLWLSQEAPQGVQPCVAISVQEQLYPLPGLEVMQFHLLEENVTVTVSNEGPELAGSLAESPVLTKLEDAQEDLRPGRGLAERAGEQFFLVEARQPGEGGREEVVLTISNLNVEEPQGKPASVEKAEVVDTQRKPAVTKHTFRCGVCMFTSSRISSLNRHVKTHTSEKPHVCHLCLKAFRTVTLLRNHVNTHTGTRPYKCGDCDMAFVTSGELVRHRRYKHTHEKPFKCSMCKYASVEASKLKRHIRSHTGERPFQCCLCSYASKDTYKLKRHMRTHSGEKPYECPVCHARFTQSGTMKIHVTQKHSENVPKFQCPHCATIIARKSDLHVHMRNLHTYSTAEMKCRYCTAVFHERYALLQHQKGHKNEKRFKCEHCGYACKQERHMTIHVRTHTGEKPFTCPSCPKCFRQKQLLSVHWKRCHDASFVPTVHKCPKCGKGFSRWNNMNRHAEKCVLEEKRVSTSGKGRRMRKKKQTFSKEAGKDDDAAAGEATTMRGTQLPGEMSPVHCEDGSAGSGSLPEAMTYPTDTPQPVQLIRKELLGVQEHGELQVVICCLCRKALSTLAVCEDKATTATSGVEQLRVASGTQFMHELQVEVRKKAIFLQTWMSGLSPKTQVICEATGSHPSYNRGSGVGLPRFPPAMLLTQCGAAVMSSTASAARIRVQHGPQGVGEASPRGSREEAIASLSSSQKLLLLLPGLFPDLQGQERPEWSSSPCPCLNAFGHMGHIDW</sequence>
<dbReference type="SMART" id="SM00355">
    <property type="entry name" value="ZnF_C2H2"/>
    <property type="match status" value="11"/>
</dbReference>
<dbReference type="FunFam" id="3.30.160.60:FF:000901">
    <property type="entry name" value="CCCTC-binding factor like"/>
    <property type="match status" value="1"/>
</dbReference>
<dbReference type="PANTHER" id="PTHR24379:SF81">
    <property type="entry name" value="CCCTC-BINDING FACTOR LIKE"/>
    <property type="match status" value="1"/>
</dbReference>
<dbReference type="GO" id="GO:0000981">
    <property type="term" value="F:DNA-binding transcription factor activity, RNA polymerase II-specific"/>
    <property type="evidence" value="ECO:0007669"/>
    <property type="project" value="TreeGrafter"/>
</dbReference>
<keyword evidence="10" id="KW-0238">DNA-binding</keyword>
<accession>A0A8B7TKQ7</accession>
<dbReference type="FunFam" id="3.30.160.60:FF:000222">
    <property type="entry name" value="Putative transcriptional repressor ctcf"/>
    <property type="match status" value="1"/>
</dbReference>
<evidence type="ECO:0000256" key="6">
    <source>
        <dbReference type="ARBA" id="ARBA00022771"/>
    </source>
</evidence>
<dbReference type="GO" id="GO:0006325">
    <property type="term" value="P:chromatin organization"/>
    <property type="evidence" value="ECO:0007669"/>
    <property type="project" value="UniProtKB-KW"/>
</dbReference>
<keyword evidence="9" id="KW-0805">Transcription regulation</keyword>
<keyword evidence="8" id="KW-0156">Chromatin regulator</keyword>
<evidence type="ECO:0000256" key="9">
    <source>
        <dbReference type="ARBA" id="ARBA00023015"/>
    </source>
</evidence>
<keyword evidence="14" id="KW-0137">Centromere</keyword>
<organism evidence="19">
    <name type="scientific">Castor canadensis</name>
    <name type="common">American beaver</name>
    <dbReference type="NCBI Taxonomy" id="51338"/>
    <lineage>
        <taxon>Eukaryota</taxon>
        <taxon>Metazoa</taxon>
        <taxon>Chordata</taxon>
        <taxon>Craniata</taxon>
        <taxon>Vertebrata</taxon>
        <taxon>Euteleostomi</taxon>
        <taxon>Mammalia</taxon>
        <taxon>Eutheria</taxon>
        <taxon>Euarchontoglires</taxon>
        <taxon>Glires</taxon>
        <taxon>Rodentia</taxon>
        <taxon>Castorimorpha</taxon>
        <taxon>Castoridae</taxon>
        <taxon>Castor</taxon>
    </lineage>
</organism>
<evidence type="ECO:0000256" key="16">
    <source>
        <dbReference type="ARBA" id="ARBA00079129"/>
    </source>
</evidence>
<evidence type="ECO:0000256" key="14">
    <source>
        <dbReference type="ARBA" id="ARBA00023328"/>
    </source>
</evidence>
<dbReference type="SUPFAM" id="SSF57667">
    <property type="entry name" value="beta-beta-alpha zinc fingers"/>
    <property type="match status" value="6"/>
</dbReference>
<keyword evidence="4" id="KW-0479">Metal-binding</keyword>
<dbReference type="PROSITE" id="PS00028">
    <property type="entry name" value="ZINC_FINGER_C2H2_1"/>
    <property type="match status" value="7"/>
</dbReference>
<dbReference type="PANTHER" id="PTHR24379">
    <property type="entry name" value="KRAB AND ZINC FINGER DOMAIN-CONTAINING"/>
    <property type="match status" value="1"/>
</dbReference>
<dbReference type="OrthoDB" id="6077919at2759"/>
<keyword evidence="12" id="KW-0804">Transcription</keyword>
<dbReference type="Gene3D" id="3.30.160.60">
    <property type="entry name" value="Classic Zinc Finger"/>
    <property type="match status" value="9"/>
</dbReference>
<protein>
    <recommendedName>
        <fullName evidence="16">CCCTC-binding factor</fullName>
    </recommendedName>
</protein>
<dbReference type="PROSITE" id="PS50157">
    <property type="entry name" value="ZINC_FINGER_C2H2_2"/>
    <property type="match status" value="11"/>
</dbReference>
<reference evidence="19" key="1">
    <citation type="submission" date="2025-08" db="UniProtKB">
        <authorList>
            <consortium name="RefSeq"/>
        </authorList>
    </citation>
    <scope>IDENTIFICATION</scope>
    <source>
        <tissue evidence="19">Leukocyte</tissue>
    </source>
</reference>
<dbReference type="FunFam" id="3.30.160.60:FF:000373">
    <property type="entry name" value="Putative transcriptional repressor ctcf"/>
    <property type="match status" value="1"/>
</dbReference>
<evidence type="ECO:0000313" key="19">
    <source>
        <dbReference type="RefSeq" id="XP_020008244.1"/>
    </source>
</evidence>
<evidence type="ECO:0000256" key="17">
    <source>
        <dbReference type="PROSITE-ProRule" id="PRU00042"/>
    </source>
</evidence>
<dbReference type="RefSeq" id="XP_020008244.1">
    <property type="nucleotide sequence ID" value="XM_020152655.1"/>
</dbReference>
<dbReference type="KEGG" id="ccan:109676151"/>
<dbReference type="GO" id="GO:0000977">
    <property type="term" value="F:RNA polymerase II transcription regulatory region sequence-specific DNA binding"/>
    <property type="evidence" value="ECO:0007669"/>
    <property type="project" value="TreeGrafter"/>
</dbReference>
<dbReference type="FunFam" id="3.30.160.60:FF:000049">
    <property type="entry name" value="transcriptional repressor CTCF isoform X1"/>
    <property type="match status" value="2"/>
</dbReference>
<evidence type="ECO:0000256" key="12">
    <source>
        <dbReference type="ARBA" id="ARBA00023163"/>
    </source>
</evidence>
<keyword evidence="6 17" id="KW-0863">Zinc-finger</keyword>
<keyword evidence="7" id="KW-0862">Zinc</keyword>
<evidence type="ECO:0000256" key="13">
    <source>
        <dbReference type="ARBA" id="ARBA00023242"/>
    </source>
</evidence>
<evidence type="ECO:0000256" key="7">
    <source>
        <dbReference type="ARBA" id="ARBA00022833"/>
    </source>
</evidence>